<dbReference type="VEuPathDB" id="AmoebaDB:EIN_320820"/>
<protein>
    <recommendedName>
        <fullName evidence="1">TLDc domain-containing protein</fullName>
    </recommendedName>
</protein>
<proteinExistence type="predicted"/>
<dbReference type="Proteomes" id="UP000014680">
    <property type="component" value="Unassembled WGS sequence"/>
</dbReference>
<sequence>MHELSTSSQTKKSPKITNKQLALLLPQYISKVAQQKIETRSGLKFEKVIFDGEKDDFSPNTSVFGEKINQIENLCYIIQSENNNTFGGVICNQINVDPDEDYFLKDDKAFVFNLNGEQSDRYIEGGDIIKFSCVVGSIKNEDYFLGCVDMLFVLVKK</sequence>
<dbReference type="GeneID" id="14892739"/>
<reference evidence="2 3" key="1">
    <citation type="submission" date="2012-10" db="EMBL/GenBank/DDBJ databases">
        <authorList>
            <person name="Zafar N."/>
            <person name="Inman J."/>
            <person name="Hall N."/>
            <person name="Lorenzi H."/>
            <person name="Caler E."/>
        </authorList>
    </citation>
    <scope>NUCLEOTIDE SEQUENCE [LARGE SCALE GENOMIC DNA]</scope>
    <source>
        <strain evidence="2 3">IP1</strain>
    </source>
</reference>
<evidence type="ECO:0000313" key="2">
    <source>
        <dbReference type="EMBL" id="ELP93719.1"/>
    </source>
</evidence>
<dbReference type="RefSeq" id="XP_004260490.1">
    <property type="nucleotide sequence ID" value="XM_004260442.1"/>
</dbReference>
<dbReference type="EMBL" id="KB206257">
    <property type="protein sequence ID" value="ELP93719.1"/>
    <property type="molecule type" value="Genomic_DNA"/>
</dbReference>
<name>A0A0A1UCR7_ENTIV</name>
<keyword evidence="3" id="KW-1185">Reference proteome</keyword>
<dbReference type="Pfam" id="PF07534">
    <property type="entry name" value="TLD"/>
    <property type="match status" value="1"/>
</dbReference>
<evidence type="ECO:0000313" key="3">
    <source>
        <dbReference type="Proteomes" id="UP000014680"/>
    </source>
</evidence>
<organism evidence="2 3">
    <name type="scientific">Entamoeba invadens IP1</name>
    <dbReference type="NCBI Taxonomy" id="370355"/>
    <lineage>
        <taxon>Eukaryota</taxon>
        <taxon>Amoebozoa</taxon>
        <taxon>Evosea</taxon>
        <taxon>Archamoebae</taxon>
        <taxon>Mastigamoebida</taxon>
        <taxon>Entamoebidae</taxon>
        <taxon>Entamoeba</taxon>
    </lineage>
</organism>
<gene>
    <name evidence="2" type="ORF">EIN_320820</name>
</gene>
<accession>A0A0A1UCR7</accession>
<feature type="domain" description="TLDc" evidence="1">
    <location>
        <begin position="41"/>
        <end position="117"/>
    </location>
</feature>
<evidence type="ECO:0000259" key="1">
    <source>
        <dbReference type="Pfam" id="PF07534"/>
    </source>
</evidence>
<dbReference type="AlphaFoldDB" id="A0A0A1UCR7"/>
<dbReference type="KEGG" id="eiv:EIN_320820"/>
<dbReference type="InterPro" id="IPR006571">
    <property type="entry name" value="TLDc_dom"/>
</dbReference>